<organism evidence="2 3">
    <name type="scientific">Cryptosporidium meleagridis</name>
    <dbReference type="NCBI Taxonomy" id="93969"/>
    <lineage>
        <taxon>Eukaryota</taxon>
        <taxon>Sar</taxon>
        <taxon>Alveolata</taxon>
        <taxon>Apicomplexa</taxon>
        <taxon>Conoidasida</taxon>
        <taxon>Coccidia</taxon>
        <taxon>Eucoccidiorida</taxon>
        <taxon>Eimeriorina</taxon>
        <taxon>Cryptosporidiidae</taxon>
        <taxon>Cryptosporidium</taxon>
    </lineage>
</organism>
<evidence type="ECO:0000313" key="2">
    <source>
        <dbReference type="EMBL" id="POM83095.1"/>
    </source>
</evidence>
<evidence type="ECO:0000256" key="1">
    <source>
        <dbReference type="SAM" id="SignalP"/>
    </source>
</evidence>
<feature type="signal peptide" evidence="1">
    <location>
        <begin position="1"/>
        <end position="25"/>
    </location>
</feature>
<dbReference type="Proteomes" id="UP000236928">
    <property type="component" value="Unassembled WGS sequence"/>
</dbReference>
<feature type="chain" id="PRO_5015138380" description="Integral membrane protein" evidence="1">
    <location>
        <begin position="26"/>
        <end position="988"/>
    </location>
</feature>
<evidence type="ECO:0008006" key="4">
    <source>
        <dbReference type="Google" id="ProtNLM"/>
    </source>
</evidence>
<keyword evidence="1" id="KW-0732">Signal</keyword>
<dbReference type="OrthoDB" id="336593at2759"/>
<evidence type="ECO:0000313" key="3">
    <source>
        <dbReference type="Proteomes" id="UP000236928"/>
    </source>
</evidence>
<name>A0A2P4YZ55_9CRYT</name>
<proteinExistence type="predicted"/>
<dbReference type="AlphaFoldDB" id="A0A2P4YZ55"/>
<dbReference type="VEuPathDB" id="CryptoDB:CmeUKMEL1_05680"/>
<dbReference type="EMBL" id="JIBK01000009">
    <property type="protein sequence ID" value="POM83095.1"/>
    <property type="molecule type" value="Genomic_DNA"/>
</dbReference>
<sequence>MKLLKTSLGFLFCLVLGIWKSEVEAARYWKPIFGKKYKVEGRNIRDDLSGTLILDYCSVLTPNQLKLSNLFIIISKKFSDNGMSMLDACYIVYNLRDGYFSGCSVALELTIKENANIKDHSLEICKEVLKIAKEDPEIKDLVHEAHPNDINDVLEKVEFAVKTGMDELGGESCAKLSKEEISTANALVVIMLEEGYKISRARACNVVLSLKEGSLEDCAKSLRSALRGHIEYDKAEKFCQKIAEYATKKTSLLSDMLNKGQIFPVDGINTNFKKKVEANEAILVALAIDNRCHLDELDVRQILFTNYPSTNVVVDRRQLFDRFLIYYNRNKSGKIGKRWFKDGVLNGAEEEESNISLGPKMELVNLTNQQALQTLYSTYRSLITSFKETQKFVQDIQFQRGNVPQSLKRRFYTQIQFVKYMEKHIGALKEYIESDNTDIYSASNLPFGISDLKSYSELAKKDWIHSLVEDKPYEEMDHFSLFCPLLHRSAFRLALLVVGISHSVLGKTKVKLPDACLAITQVKNGYDYKSSIKLALASVFVNNQKIFDMDELELLYNLIVASVDETINEFLLGIPEEYFNFEDDNEITDEKLERWIARVEHRLTKIIIEPKAILNNMSLFDVDMIMQNISPLEAKLQLLIGVSIRRIHEALEDLTDIEHEMRIINDKIEFSRIQTDSSGEISNTKEYDYLKKKREEQLQKVIDLGVEHAGHCAKAIDVFDISDRPIVRKVHRVIAVNTEFKRLSVSYTKIQQEESIFKSNKILLRTSIINHRRDLARKILEELIIGEPYSPTDSRWYTDLDECFNNSVPDLKLSLKVDPNYPIERSSGFTPINTKKKPPKYNLVCDKNQLRRFKIFQPDLEEIFKIADIPIIDFEGNKPLVADILTLEGWAPLKTTIHEKEEPNIPCSIAKQLFRKIISDISQRATGGTSYFNIPLLHLWCADHIRFRRGNQAIWRNLIPRIWSIFIEEPLDINNLKSNKWMIRNWFR</sequence>
<comment type="caution">
    <text evidence="2">The sequence shown here is derived from an EMBL/GenBank/DDBJ whole genome shotgun (WGS) entry which is preliminary data.</text>
</comment>
<keyword evidence="3" id="KW-1185">Reference proteome</keyword>
<reference evidence="2 3" key="1">
    <citation type="submission" date="2014-04" db="EMBL/GenBank/DDBJ databases">
        <title>Comparative Genomics of Cryptosporidium Species.</title>
        <authorList>
            <person name="Silva J.C."/>
            <person name="Su Q."/>
            <person name="Chalmers R."/>
            <person name="Chibucos M.C."/>
            <person name="Elwin K."/>
            <person name="Godinez A."/>
            <person name="Guo F."/>
            <person name="Huynh K."/>
            <person name="Orvis J."/>
            <person name="Ott S."/>
            <person name="Sadzewicz L."/>
            <person name="Sengamalay N."/>
            <person name="Shetty A."/>
            <person name="Sun M."/>
            <person name="Tallon L."/>
            <person name="Xiao L."/>
            <person name="Zhang H."/>
            <person name="Fraser C.M."/>
            <person name="Zhu G."/>
            <person name="Kissinger J."/>
            <person name="Widmer G."/>
        </authorList>
    </citation>
    <scope>NUCLEOTIDE SEQUENCE [LARGE SCALE GENOMIC DNA]</scope>
    <source>
        <strain evidence="2 3">UKMEL1</strain>
    </source>
</reference>
<accession>A0A2P4YZ55</accession>
<gene>
    <name evidence="2" type="ORF">CmeUKMEL1_05680</name>
</gene>
<protein>
    <recommendedName>
        <fullName evidence="4">Integral membrane protein</fullName>
    </recommendedName>
</protein>